<keyword evidence="3" id="KW-0963">Cytoplasm</keyword>
<evidence type="ECO:0000256" key="4">
    <source>
        <dbReference type="ARBA" id="ARBA00022741"/>
    </source>
</evidence>
<dbReference type="GO" id="GO:0005524">
    <property type="term" value="F:ATP binding"/>
    <property type="evidence" value="ECO:0007669"/>
    <property type="project" value="UniProtKB-KW"/>
</dbReference>
<dbReference type="GO" id="GO:0005737">
    <property type="term" value="C:cytoplasm"/>
    <property type="evidence" value="ECO:0007669"/>
    <property type="project" value="UniProtKB-SubCell"/>
</dbReference>
<keyword evidence="5" id="KW-0067">ATP-binding</keyword>
<dbReference type="Pfam" id="PF00118">
    <property type="entry name" value="Cpn60_TCP1"/>
    <property type="match status" value="1"/>
</dbReference>
<dbReference type="GO" id="GO:0140662">
    <property type="term" value="F:ATP-dependent protein folding chaperone"/>
    <property type="evidence" value="ECO:0007669"/>
    <property type="project" value="InterPro"/>
</dbReference>
<dbReference type="WBParaSite" id="ASIM_0000663001-mRNA-1">
    <property type="protein sequence ID" value="ASIM_0000663001-mRNA-1"/>
    <property type="gene ID" value="ASIM_0000663001"/>
</dbReference>
<name>A0A0M3JG75_ANISI</name>
<sequence length="140" mass="15825">MQFKENLRAFNISRQLEHVVISHYLCSAFLRVQIVDAEWTILYDKLKKIHESGAKIVLSRLPIGDVATQWFADRDLFCAGRVEQGDLERVMAACGGSILTTVSQIDEKVLGLCGEFYEQQVGSERYNFFVDGSRANSCTL</sequence>
<dbReference type="Gene3D" id="3.50.7.10">
    <property type="entry name" value="GroEL"/>
    <property type="match status" value="1"/>
</dbReference>
<proteinExistence type="inferred from homology"/>
<evidence type="ECO:0000256" key="7">
    <source>
        <dbReference type="ARBA" id="ARBA00032221"/>
    </source>
</evidence>
<dbReference type="InterPro" id="IPR027409">
    <property type="entry name" value="GroEL-like_apical_dom_sf"/>
</dbReference>
<reference evidence="8 9" key="2">
    <citation type="submission" date="2018-11" db="EMBL/GenBank/DDBJ databases">
        <authorList>
            <consortium name="Pathogen Informatics"/>
        </authorList>
    </citation>
    <scope>NUCLEOTIDE SEQUENCE [LARGE SCALE GENOMIC DNA]</scope>
</reference>
<dbReference type="FunFam" id="3.50.7.10:FF:000006">
    <property type="entry name" value="T-complex protein 1 subunit eta"/>
    <property type="match status" value="1"/>
</dbReference>
<evidence type="ECO:0000256" key="3">
    <source>
        <dbReference type="ARBA" id="ARBA00022490"/>
    </source>
</evidence>
<evidence type="ECO:0000313" key="9">
    <source>
        <dbReference type="Proteomes" id="UP000267096"/>
    </source>
</evidence>
<comment type="subcellular location">
    <subcellularLocation>
        <location evidence="1">Cytoplasm</location>
    </subcellularLocation>
</comment>
<accession>A0A0M3JG75</accession>
<dbReference type="InterPro" id="IPR002423">
    <property type="entry name" value="Cpn60/GroEL/TCP-1"/>
</dbReference>
<dbReference type="OrthoDB" id="1935484at2759"/>
<organism evidence="10">
    <name type="scientific">Anisakis simplex</name>
    <name type="common">Herring worm</name>
    <dbReference type="NCBI Taxonomy" id="6269"/>
    <lineage>
        <taxon>Eukaryota</taxon>
        <taxon>Metazoa</taxon>
        <taxon>Ecdysozoa</taxon>
        <taxon>Nematoda</taxon>
        <taxon>Chromadorea</taxon>
        <taxon>Rhabditida</taxon>
        <taxon>Spirurina</taxon>
        <taxon>Ascaridomorpha</taxon>
        <taxon>Ascaridoidea</taxon>
        <taxon>Anisakidae</taxon>
        <taxon>Anisakis</taxon>
        <taxon>Anisakis simplex complex</taxon>
    </lineage>
</organism>
<evidence type="ECO:0000256" key="5">
    <source>
        <dbReference type="ARBA" id="ARBA00022840"/>
    </source>
</evidence>
<protein>
    <recommendedName>
        <fullName evidence="7">CCT-eta</fullName>
    </recommendedName>
</protein>
<comment type="similarity">
    <text evidence="2">Belongs to the TCP-1 chaperonin family.</text>
</comment>
<evidence type="ECO:0000313" key="10">
    <source>
        <dbReference type="WBParaSite" id="ASIM_0000663001-mRNA-1"/>
    </source>
</evidence>
<evidence type="ECO:0000313" key="8">
    <source>
        <dbReference type="EMBL" id="VDK26981.1"/>
    </source>
</evidence>
<gene>
    <name evidence="8" type="ORF">ASIM_LOCUS6405</name>
</gene>
<dbReference type="EMBL" id="UYRR01013870">
    <property type="protein sequence ID" value="VDK26981.1"/>
    <property type="molecule type" value="Genomic_DNA"/>
</dbReference>
<keyword evidence="4" id="KW-0547">Nucleotide-binding</keyword>
<dbReference type="Proteomes" id="UP000267096">
    <property type="component" value="Unassembled WGS sequence"/>
</dbReference>
<keyword evidence="9" id="KW-1185">Reference proteome</keyword>
<evidence type="ECO:0000256" key="2">
    <source>
        <dbReference type="ARBA" id="ARBA00008020"/>
    </source>
</evidence>
<dbReference type="AlphaFoldDB" id="A0A0M3JG75"/>
<dbReference type="InterPro" id="IPR017998">
    <property type="entry name" value="Chaperone_TCP-1"/>
</dbReference>
<dbReference type="PANTHER" id="PTHR11353">
    <property type="entry name" value="CHAPERONIN"/>
    <property type="match status" value="1"/>
</dbReference>
<dbReference type="SUPFAM" id="SSF52029">
    <property type="entry name" value="GroEL apical domain-like"/>
    <property type="match status" value="1"/>
</dbReference>
<evidence type="ECO:0000256" key="6">
    <source>
        <dbReference type="ARBA" id="ARBA00023186"/>
    </source>
</evidence>
<reference evidence="10" key="1">
    <citation type="submission" date="2017-02" db="UniProtKB">
        <authorList>
            <consortium name="WormBaseParasite"/>
        </authorList>
    </citation>
    <scope>IDENTIFICATION</scope>
</reference>
<keyword evidence="6" id="KW-0143">Chaperone</keyword>
<evidence type="ECO:0000256" key="1">
    <source>
        <dbReference type="ARBA" id="ARBA00004496"/>
    </source>
</evidence>